<organism evidence="2 3">
    <name type="scientific">Streptosporangium jomthongense</name>
    <dbReference type="NCBI Taxonomy" id="1193683"/>
    <lineage>
        <taxon>Bacteria</taxon>
        <taxon>Bacillati</taxon>
        <taxon>Actinomycetota</taxon>
        <taxon>Actinomycetes</taxon>
        <taxon>Streptosporangiales</taxon>
        <taxon>Streptosporangiaceae</taxon>
        <taxon>Streptosporangium</taxon>
    </lineage>
</organism>
<dbReference type="EMBL" id="JBHSBC010000060">
    <property type="protein sequence ID" value="MFC3986635.1"/>
    <property type="molecule type" value="Genomic_DNA"/>
</dbReference>
<reference evidence="3" key="1">
    <citation type="journal article" date="2019" name="Int. J. Syst. Evol. Microbiol.">
        <title>The Global Catalogue of Microorganisms (GCM) 10K type strain sequencing project: providing services to taxonomists for standard genome sequencing and annotation.</title>
        <authorList>
            <consortium name="The Broad Institute Genomics Platform"/>
            <consortium name="The Broad Institute Genome Sequencing Center for Infectious Disease"/>
            <person name="Wu L."/>
            <person name="Ma J."/>
        </authorList>
    </citation>
    <scope>NUCLEOTIDE SEQUENCE [LARGE SCALE GENOMIC DNA]</scope>
    <source>
        <strain evidence="3">TBRC 7912</strain>
    </source>
</reference>
<sequence>MRHAWTVSSGYLKKARHAAATAMTTHKRMVRGVLSTHSRTVRAISPSQERTSGSGRRSRAGAGASSGSGGVEGVVPIELLFGFFHQKWTFRRNTAKGP</sequence>
<comment type="caution">
    <text evidence="2">The sequence shown here is derived from an EMBL/GenBank/DDBJ whole genome shotgun (WGS) entry which is preliminary data.</text>
</comment>
<dbReference type="Proteomes" id="UP001595698">
    <property type="component" value="Unassembled WGS sequence"/>
</dbReference>
<feature type="region of interest" description="Disordered" evidence="1">
    <location>
        <begin position="36"/>
        <end position="70"/>
    </location>
</feature>
<accession>A0ABV8FGW5</accession>
<keyword evidence="3" id="KW-1185">Reference proteome</keyword>
<name>A0ABV8FGW5_9ACTN</name>
<evidence type="ECO:0000313" key="2">
    <source>
        <dbReference type="EMBL" id="MFC3986635.1"/>
    </source>
</evidence>
<protein>
    <submittedName>
        <fullName evidence="2">Uncharacterized protein</fullName>
    </submittedName>
</protein>
<feature type="non-terminal residue" evidence="2">
    <location>
        <position position="98"/>
    </location>
</feature>
<feature type="compositionally biased region" description="Low complexity" evidence="1">
    <location>
        <begin position="52"/>
        <end position="63"/>
    </location>
</feature>
<evidence type="ECO:0000256" key="1">
    <source>
        <dbReference type="SAM" id="MobiDB-lite"/>
    </source>
</evidence>
<gene>
    <name evidence="2" type="ORF">ACFOYY_41345</name>
</gene>
<evidence type="ECO:0000313" key="3">
    <source>
        <dbReference type="Proteomes" id="UP001595698"/>
    </source>
</evidence>
<proteinExistence type="predicted"/>